<gene>
    <name evidence="1" type="ORF">GCM10023333_24380</name>
</gene>
<dbReference type="Proteomes" id="UP001499988">
    <property type="component" value="Unassembled WGS sequence"/>
</dbReference>
<keyword evidence="2" id="KW-1185">Reference proteome</keyword>
<proteinExistence type="predicted"/>
<evidence type="ECO:0008006" key="3">
    <source>
        <dbReference type="Google" id="ProtNLM"/>
    </source>
</evidence>
<dbReference type="InterPro" id="IPR032577">
    <property type="entry name" value="DUF4920"/>
</dbReference>
<dbReference type="EMBL" id="BAABJZ010000082">
    <property type="protein sequence ID" value="GAA4890265.1"/>
    <property type="molecule type" value="Genomic_DNA"/>
</dbReference>
<comment type="caution">
    <text evidence="1">The sequence shown here is derived from an EMBL/GenBank/DDBJ whole genome shotgun (WGS) entry which is preliminary data.</text>
</comment>
<organism evidence="1 2">
    <name type="scientific">Ferrimonas pelagia</name>
    <dbReference type="NCBI Taxonomy" id="1177826"/>
    <lineage>
        <taxon>Bacteria</taxon>
        <taxon>Pseudomonadati</taxon>
        <taxon>Pseudomonadota</taxon>
        <taxon>Gammaproteobacteria</taxon>
        <taxon>Alteromonadales</taxon>
        <taxon>Ferrimonadaceae</taxon>
        <taxon>Ferrimonas</taxon>
    </lineage>
</organism>
<reference evidence="2" key="1">
    <citation type="journal article" date="2019" name="Int. J. Syst. Evol. Microbiol.">
        <title>The Global Catalogue of Microorganisms (GCM) 10K type strain sequencing project: providing services to taxonomists for standard genome sequencing and annotation.</title>
        <authorList>
            <consortium name="The Broad Institute Genomics Platform"/>
            <consortium name="The Broad Institute Genome Sequencing Center for Infectious Disease"/>
            <person name="Wu L."/>
            <person name="Ma J."/>
        </authorList>
    </citation>
    <scope>NUCLEOTIDE SEQUENCE [LARGE SCALE GENOMIC DNA]</scope>
    <source>
        <strain evidence="2">JCM 18401</strain>
    </source>
</reference>
<sequence>MLSMAVWAAPLQFGDPVDLKAEIPIAQLMAEPDQHLAAPVTVRGTIEGVCQKRGCWMALTTDERYPALRVKVRDGDMVFPVSAKGRVAVATGTLHKRELDLEGTRKHLAHQAEDAGEAFDPASVTEPMALYQLSPSGVTILE</sequence>
<evidence type="ECO:0000313" key="1">
    <source>
        <dbReference type="EMBL" id="GAA4890265.1"/>
    </source>
</evidence>
<name>A0ABP9EZ34_9GAMM</name>
<evidence type="ECO:0000313" key="2">
    <source>
        <dbReference type="Proteomes" id="UP001499988"/>
    </source>
</evidence>
<protein>
    <recommendedName>
        <fullName evidence="3">DUF4920 domain-containing protein</fullName>
    </recommendedName>
</protein>
<dbReference type="Pfam" id="PF16267">
    <property type="entry name" value="DUF4920"/>
    <property type="match status" value="1"/>
</dbReference>
<accession>A0ABP9EZ34</accession>